<dbReference type="AlphaFoldDB" id="A0A7S3HFL0"/>
<reference evidence="1" key="1">
    <citation type="submission" date="2021-01" db="EMBL/GenBank/DDBJ databases">
        <authorList>
            <person name="Corre E."/>
            <person name="Pelletier E."/>
            <person name="Niang G."/>
            <person name="Scheremetjew M."/>
            <person name="Finn R."/>
            <person name="Kale V."/>
            <person name="Holt S."/>
            <person name="Cochrane G."/>
            <person name="Meng A."/>
            <person name="Brown T."/>
            <person name="Cohen L."/>
        </authorList>
    </citation>
    <scope>NUCLEOTIDE SEQUENCE</scope>
    <source>
        <strain evidence="1">CCAP 955/1</strain>
    </source>
</reference>
<dbReference type="SUPFAM" id="SSF143456">
    <property type="entry name" value="VC0467-like"/>
    <property type="match status" value="1"/>
</dbReference>
<accession>A0A7S3HFL0</accession>
<dbReference type="EMBL" id="HBIC01044742">
    <property type="protein sequence ID" value="CAE0294064.1"/>
    <property type="molecule type" value="Transcribed_RNA"/>
</dbReference>
<evidence type="ECO:0000313" key="1">
    <source>
        <dbReference type="EMBL" id="CAE0294064.1"/>
    </source>
</evidence>
<gene>
    <name evidence="1" type="ORF">SELO1098_LOCUS22916</name>
</gene>
<proteinExistence type="predicted"/>
<protein>
    <submittedName>
        <fullName evidence="1">Uncharacterized protein</fullName>
    </submittedName>
</protein>
<dbReference type="InterPro" id="IPR003774">
    <property type="entry name" value="AlgH-like"/>
</dbReference>
<organism evidence="1">
    <name type="scientific">Spumella elongata</name>
    <dbReference type="NCBI Taxonomy" id="89044"/>
    <lineage>
        <taxon>Eukaryota</taxon>
        <taxon>Sar</taxon>
        <taxon>Stramenopiles</taxon>
        <taxon>Ochrophyta</taxon>
        <taxon>Chrysophyceae</taxon>
        <taxon>Chromulinales</taxon>
        <taxon>Chromulinaceae</taxon>
        <taxon>Spumella</taxon>
    </lineage>
</organism>
<name>A0A7S3HFL0_9STRA</name>
<dbReference type="Pfam" id="PF02622">
    <property type="entry name" value="DUF179"/>
    <property type="match status" value="1"/>
</dbReference>
<sequence>MEEMAYETGEFKGNLLFKGGENGQDTAVMIHKYDLGGYSRPLGNGVFVGGSKQAREKVRTLVTHPRDFKFIFNNIQWPPGALKSEIENGDWDVCQVPVDMLIQQDEEWVDRLWLTLRTALHLPTVATK</sequence>
<dbReference type="Gene3D" id="3.40.1740.10">
    <property type="entry name" value="VC0467-like"/>
    <property type="match status" value="1"/>
</dbReference>